<organism evidence="1 2">
    <name type="scientific">Pseudonocardia acidicola</name>
    <dbReference type="NCBI Taxonomy" id="2724939"/>
    <lineage>
        <taxon>Bacteria</taxon>
        <taxon>Bacillati</taxon>
        <taxon>Actinomycetota</taxon>
        <taxon>Actinomycetes</taxon>
        <taxon>Pseudonocardiales</taxon>
        <taxon>Pseudonocardiaceae</taxon>
        <taxon>Pseudonocardia</taxon>
    </lineage>
</organism>
<gene>
    <name evidence="1" type="ORF">HF526_29205</name>
</gene>
<evidence type="ECO:0000313" key="1">
    <source>
        <dbReference type="EMBL" id="NMI01342.1"/>
    </source>
</evidence>
<sequence>MSTDAVSAQKRNDEELRQRLFAERIAIGREQYRQAQRLKEIRLLLEDLEERTRNG</sequence>
<name>A0ABX1SLP4_9PSEU</name>
<dbReference type="Proteomes" id="UP000820669">
    <property type="component" value="Unassembled WGS sequence"/>
</dbReference>
<proteinExistence type="predicted"/>
<comment type="caution">
    <text evidence="1">The sequence shown here is derived from an EMBL/GenBank/DDBJ whole genome shotgun (WGS) entry which is preliminary data.</text>
</comment>
<evidence type="ECO:0000313" key="2">
    <source>
        <dbReference type="Proteomes" id="UP000820669"/>
    </source>
</evidence>
<accession>A0ABX1SLP4</accession>
<keyword evidence="2" id="KW-1185">Reference proteome</keyword>
<protein>
    <submittedName>
        <fullName evidence="1">Uncharacterized protein</fullName>
    </submittedName>
</protein>
<reference evidence="1 2" key="1">
    <citation type="submission" date="2020-04" db="EMBL/GenBank/DDBJ databases">
        <authorList>
            <person name="Klaysubun C."/>
            <person name="Duangmal K."/>
            <person name="Lipun K."/>
        </authorList>
    </citation>
    <scope>NUCLEOTIDE SEQUENCE [LARGE SCALE GENOMIC DNA]</scope>
    <source>
        <strain evidence="1 2">K10HN5</strain>
    </source>
</reference>
<dbReference type="RefSeq" id="WP_169384804.1">
    <property type="nucleotide sequence ID" value="NZ_JAAXLA010000081.1"/>
</dbReference>
<dbReference type="EMBL" id="JAAXLA010000081">
    <property type="protein sequence ID" value="NMI01342.1"/>
    <property type="molecule type" value="Genomic_DNA"/>
</dbReference>